<evidence type="ECO:0000313" key="3">
    <source>
        <dbReference type="Proteomes" id="UP001066276"/>
    </source>
</evidence>
<dbReference type="AlphaFoldDB" id="A0AAV7L2A9"/>
<evidence type="ECO:0000313" key="2">
    <source>
        <dbReference type="EMBL" id="KAJ1082633.1"/>
    </source>
</evidence>
<reference evidence="2" key="1">
    <citation type="journal article" date="2022" name="bioRxiv">
        <title>Sequencing and chromosome-scale assembly of the giantPleurodeles waltlgenome.</title>
        <authorList>
            <person name="Brown T."/>
            <person name="Elewa A."/>
            <person name="Iarovenko S."/>
            <person name="Subramanian E."/>
            <person name="Araus A.J."/>
            <person name="Petzold A."/>
            <person name="Susuki M."/>
            <person name="Suzuki K.-i.T."/>
            <person name="Hayashi T."/>
            <person name="Toyoda A."/>
            <person name="Oliveira C."/>
            <person name="Osipova E."/>
            <person name="Leigh N.D."/>
            <person name="Simon A."/>
            <person name="Yun M.H."/>
        </authorList>
    </citation>
    <scope>NUCLEOTIDE SEQUENCE</scope>
    <source>
        <strain evidence="2">20211129_DDA</strain>
        <tissue evidence="2">Liver</tissue>
    </source>
</reference>
<protein>
    <submittedName>
        <fullName evidence="2">Uncharacterized protein</fullName>
    </submittedName>
</protein>
<keyword evidence="3" id="KW-1185">Reference proteome</keyword>
<gene>
    <name evidence="2" type="ORF">NDU88_002798</name>
</gene>
<comment type="caution">
    <text evidence="2">The sequence shown here is derived from an EMBL/GenBank/DDBJ whole genome shotgun (WGS) entry which is preliminary data.</text>
</comment>
<feature type="region of interest" description="Disordered" evidence="1">
    <location>
        <begin position="52"/>
        <end position="73"/>
    </location>
</feature>
<dbReference type="Proteomes" id="UP001066276">
    <property type="component" value="Chromosome 12"/>
</dbReference>
<organism evidence="2 3">
    <name type="scientific">Pleurodeles waltl</name>
    <name type="common">Iberian ribbed newt</name>
    <dbReference type="NCBI Taxonomy" id="8319"/>
    <lineage>
        <taxon>Eukaryota</taxon>
        <taxon>Metazoa</taxon>
        <taxon>Chordata</taxon>
        <taxon>Craniata</taxon>
        <taxon>Vertebrata</taxon>
        <taxon>Euteleostomi</taxon>
        <taxon>Amphibia</taxon>
        <taxon>Batrachia</taxon>
        <taxon>Caudata</taxon>
        <taxon>Salamandroidea</taxon>
        <taxon>Salamandridae</taxon>
        <taxon>Pleurodelinae</taxon>
        <taxon>Pleurodeles</taxon>
    </lineage>
</organism>
<proteinExistence type="predicted"/>
<sequence>MEVGGPSEPVLGARNDDLRFAQAPNLLVKELGNLLKSSGGTDFETLAPMEHIGSQKPHSDMTNVTNAQALQTS</sequence>
<dbReference type="EMBL" id="JANPWB010000016">
    <property type="protein sequence ID" value="KAJ1082633.1"/>
    <property type="molecule type" value="Genomic_DNA"/>
</dbReference>
<name>A0AAV7L2A9_PLEWA</name>
<accession>A0AAV7L2A9</accession>
<evidence type="ECO:0000256" key="1">
    <source>
        <dbReference type="SAM" id="MobiDB-lite"/>
    </source>
</evidence>
<feature type="compositionally biased region" description="Polar residues" evidence="1">
    <location>
        <begin position="60"/>
        <end position="73"/>
    </location>
</feature>